<evidence type="ECO:0000313" key="2">
    <source>
        <dbReference type="Proteomes" id="UP000800235"/>
    </source>
</evidence>
<dbReference type="EMBL" id="MU007017">
    <property type="protein sequence ID" value="KAF2434216.1"/>
    <property type="molecule type" value="Genomic_DNA"/>
</dbReference>
<keyword evidence="2" id="KW-1185">Reference proteome</keyword>
<reference evidence="1" key="1">
    <citation type="journal article" date="2020" name="Stud. Mycol.">
        <title>101 Dothideomycetes genomes: a test case for predicting lifestyles and emergence of pathogens.</title>
        <authorList>
            <person name="Haridas S."/>
            <person name="Albert R."/>
            <person name="Binder M."/>
            <person name="Bloem J."/>
            <person name="Labutti K."/>
            <person name="Salamov A."/>
            <person name="Andreopoulos B."/>
            <person name="Baker S."/>
            <person name="Barry K."/>
            <person name="Bills G."/>
            <person name="Bluhm B."/>
            <person name="Cannon C."/>
            <person name="Castanera R."/>
            <person name="Culley D."/>
            <person name="Daum C."/>
            <person name="Ezra D."/>
            <person name="Gonzalez J."/>
            <person name="Henrissat B."/>
            <person name="Kuo A."/>
            <person name="Liang C."/>
            <person name="Lipzen A."/>
            <person name="Lutzoni F."/>
            <person name="Magnuson J."/>
            <person name="Mondo S."/>
            <person name="Nolan M."/>
            <person name="Ohm R."/>
            <person name="Pangilinan J."/>
            <person name="Park H.-J."/>
            <person name="Ramirez L."/>
            <person name="Alfaro M."/>
            <person name="Sun H."/>
            <person name="Tritt A."/>
            <person name="Yoshinaga Y."/>
            <person name="Zwiers L.-H."/>
            <person name="Turgeon B."/>
            <person name="Goodwin S."/>
            <person name="Spatafora J."/>
            <person name="Crous P."/>
            <person name="Grigoriev I."/>
        </authorList>
    </citation>
    <scope>NUCLEOTIDE SEQUENCE</scope>
    <source>
        <strain evidence="1">CBS 130266</strain>
    </source>
</reference>
<proteinExistence type="predicted"/>
<name>A0A9P4P008_9PEZI</name>
<comment type="caution">
    <text evidence="1">The sequence shown here is derived from an EMBL/GenBank/DDBJ whole genome shotgun (WGS) entry which is preliminary data.</text>
</comment>
<dbReference type="Proteomes" id="UP000800235">
    <property type="component" value="Unassembled WGS sequence"/>
</dbReference>
<accession>A0A9P4P008</accession>
<gene>
    <name evidence="1" type="ORF">EJ08DRAFT_693759</name>
</gene>
<organism evidence="1 2">
    <name type="scientific">Tothia fuscella</name>
    <dbReference type="NCBI Taxonomy" id="1048955"/>
    <lineage>
        <taxon>Eukaryota</taxon>
        <taxon>Fungi</taxon>
        <taxon>Dikarya</taxon>
        <taxon>Ascomycota</taxon>
        <taxon>Pezizomycotina</taxon>
        <taxon>Dothideomycetes</taxon>
        <taxon>Pleosporomycetidae</taxon>
        <taxon>Venturiales</taxon>
        <taxon>Cylindrosympodiaceae</taxon>
        <taxon>Tothia</taxon>
    </lineage>
</organism>
<dbReference type="AlphaFoldDB" id="A0A9P4P008"/>
<evidence type="ECO:0000313" key="1">
    <source>
        <dbReference type="EMBL" id="KAF2434216.1"/>
    </source>
</evidence>
<sequence>MVVLQPLHSCIEASSEIGSANFTVVAADRQTLSPAVVTMHLTLHVPRPLSILVPILKTKIIAITQHATIGLYNLFPASYLIDRTQVDSPKVDILVGDFVDSFRSISVLGDECDLFNAILPRDPGA</sequence>
<protein>
    <submittedName>
        <fullName evidence="1">Uncharacterized protein</fullName>
    </submittedName>
</protein>